<feature type="domain" description="Dynein 2 heavy chain 1 cytoplasmic ATPase lid" evidence="1">
    <location>
        <begin position="48"/>
        <end position="98"/>
    </location>
</feature>
<protein>
    <recommendedName>
        <fullName evidence="1">Dynein 2 heavy chain 1 cytoplasmic ATPase lid domain-containing protein</fullName>
    </recommendedName>
</protein>
<dbReference type="Proteomes" id="UP000708208">
    <property type="component" value="Unassembled WGS sequence"/>
</dbReference>
<evidence type="ECO:0000259" key="1">
    <source>
        <dbReference type="Pfam" id="PF22597"/>
    </source>
</evidence>
<proteinExistence type="predicted"/>
<reference evidence="2" key="1">
    <citation type="submission" date="2021-06" db="EMBL/GenBank/DDBJ databases">
        <authorList>
            <person name="Hodson N. C."/>
            <person name="Mongue J. A."/>
            <person name="Jaron S. K."/>
        </authorList>
    </citation>
    <scope>NUCLEOTIDE SEQUENCE</scope>
</reference>
<dbReference type="PANTHER" id="PTHR22878">
    <property type="entry name" value="DYNEIN HEAVY CHAIN 6, AXONEMAL-LIKE-RELATED"/>
    <property type="match status" value="1"/>
</dbReference>
<gene>
    <name evidence="2" type="ORF">AFUS01_LOCUS24719</name>
</gene>
<dbReference type="OrthoDB" id="447173at2759"/>
<dbReference type="GO" id="GO:0030286">
    <property type="term" value="C:dynein complex"/>
    <property type="evidence" value="ECO:0007669"/>
    <property type="project" value="InterPro"/>
</dbReference>
<keyword evidence="3" id="KW-1185">Reference proteome</keyword>
<sequence>MSNAGGGRNEVDPRFVSLYSVYNMSFPTKAVLFHVYTSISTAHLAPFVEQIRQLVTPLTNSSLELFDTSINELAPTPSKFHYIFNMRDLSRVYCGLCQT</sequence>
<comment type="caution">
    <text evidence="2">The sequence shown here is derived from an EMBL/GenBank/DDBJ whole genome shotgun (WGS) entry which is preliminary data.</text>
</comment>
<evidence type="ECO:0000313" key="2">
    <source>
        <dbReference type="EMBL" id="CAG7786137.1"/>
    </source>
</evidence>
<accession>A0A8J2KJD8</accession>
<dbReference type="PANTHER" id="PTHR22878:SF63">
    <property type="entry name" value="DYNEIN AXONEMAL HEAVY CHAIN 10"/>
    <property type="match status" value="1"/>
</dbReference>
<dbReference type="GO" id="GO:0051959">
    <property type="term" value="F:dynein light intermediate chain binding"/>
    <property type="evidence" value="ECO:0007669"/>
    <property type="project" value="InterPro"/>
</dbReference>
<dbReference type="Pfam" id="PF22597">
    <property type="entry name" value="DYN_lid"/>
    <property type="match status" value="1"/>
</dbReference>
<dbReference type="GO" id="GO:0007018">
    <property type="term" value="P:microtubule-based movement"/>
    <property type="evidence" value="ECO:0007669"/>
    <property type="project" value="InterPro"/>
</dbReference>
<dbReference type="InterPro" id="IPR026983">
    <property type="entry name" value="DHC"/>
</dbReference>
<name>A0A8J2KJD8_9HEXA</name>
<dbReference type="GO" id="GO:0045505">
    <property type="term" value="F:dynein intermediate chain binding"/>
    <property type="evidence" value="ECO:0007669"/>
    <property type="project" value="InterPro"/>
</dbReference>
<organism evidence="2 3">
    <name type="scientific">Allacma fusca</name>
    <dbReference type="NCBI Taxonomy" id="39272"/>
    <lineage>
        <taxon>Eukaryota</taxon>
        <taxon>Metazoa</taxon>
        <taxon>Ecdysozoa</taxon>
        <taxon>Arthropoda</taxon>
        <taxon>Hexapoda</taxon>
        <taxon>Collembola</taxon>
        <taxon>Symphypleona</taxon>
        <taxon>Sminthuridae</taxon>
        <taxon>Allacma</taxon>
    </lineage>
</organism>
<dbReference type="InterPro" id="IPR054354">
    <property type="entry name" value="DYNC2H1-like_lid"/>
</dbReference>
<dbReference type="AlphaFoldDB" id="A0A8J2KJD8"/>
<feature type="non-terminal residue" evidence="2">
    <location>
        <position position="1"/>
    </location>
</feature>
<dbReference type="EMBL" id="CAJVCH010311144">
    <property type="protein sequence ID" value="CAG7786137.1"/>
    <property type="molecule type" value="Genomic_DNA"/>
</dbReference>
<evidence type="ECO:0000313" key="3">
    <source>
        <dbReference type="Proteomes" id="UP000708208"/>
    </source>
</evidence>